<evidence type="ECO:0000313" key="2">
    <source>
        <dbReference type="Proteomes" id="UP000639643"/>
    </source>
</evidence>
<dbReference type="AlphaFoldDB" id="A0A8H6NU76"/>
<protein>
    <submittedName>
        <fullName evidence="1">Uncharacterized protein</fullName>
    </submittedName>
</protein>
<proteinExistence type="predicted"/>
<organism evidence="1 2">
    <name type="scientific">Colletotrichum musicola</name>
    <dbReference type="NCBI Taxonomy" id="2175873"/>
    <lineage>
        <taxon>Eukaryota</taxon>
        <taxon>Fungi</taxon>
        <taxon>Dikarya</taxon>
        <taxon>Ascomycota</taxon>
        <taxon>Pezizomycotina</taxon>
        <taxon>Sordariomycetes</taxon>
        <taxon>Hypocreomycetidae</taxon>
        <taxon>Glomerellales</taxon>
        <taxon>Glomerellaceae</taxon>
        <taxon>Colletotrichum</taxon>
        <taxon>Colletotrichum orchidearum species complex</taxon>
    </lineage>
</organism>
<dbReference type="EMBL" id="WIGM01000064">
    <property type="protein sequence ID" value="KAF6842648.1"/>
    <property type="molecule type" value="Genomic_DNA"/>
</dbReference>
<evidence type="ECO:0000313" key="1">
    <source>
        <dbReference type="EMBL" id="KAF6842648.1"/>
    </source>
</evidence>
<gene>
    <name evidence="1" type="ORF">CMUS01_02899</name>
</gene>
<reference evidence="1" key="1">
    <citation type="journal article" date="2020" name="Phytopathology">
        <title>Genome Sequence Resources of Colletotrichum truncatum, C. plurivorum, C. musicola, and C. sojae: Four Species Pathogenic to Soybean (Glycine max).</title>
        <authorList>
            <person name="Rogerio F."/>
            <person name="Boufleur T.R."/>
            <person name="Ciampi-Guillardi M."/>
            <person name="Sukno S.A."/>
            <person name="Thon M.R."/>
            <person name="Massola Junior N.S."/>
            <person name="Baroncelli R."/>
        </authorList>
    </citation>
    <scope>NUCLEOTIDE SEQUENCE</scope>
    <source>
        <strain evidence="1">LFN0074</strain>
    </source>
</reference>
<keyword evidence="2" id="KW-1185">Reference proteome</keyword>
<accession>A0A8H6NU76</accession>
<sequence length="375" mass="41830">MFKVSAEKAIAEGSTTRCLKQYLAKQKIPGRRWRRERDDTPEPLPSAPDWNCMLCRGKIGQHFAPNRDLVRPLRQIQEWNFYENFESRPGFAPAPGFCHVHIASATHSRRKARELQGKACEMLERLRPGSPRESCITRCLNPHHNHHNHPYNTATHRNPSVTLTVDDWVPPLTGSLYVTNPDPKPTMVSASAAEPIDVHDLEVDREPPRQRLFVTNPDAEPPSVPASETPSVPVTEAEYIYVDNLEAEEPQVTVRPRSMVQGPPRCLNLILGLNLNPVLDPNLSLCLKLGLGLSLHVGLDFNLDLSVNLSLKPILQTTRPFLHEGTPINHCLHLVLGMSMLLLLTFPQTSQITGQFSENVAGSVLESRMPPGVGV</sequence>
<name>A0A8H6NU76_9PEZI</name>
<dbReference type="Proteomes" id="UP000639643">
    <property type="component" value="Unassembled WGS sequence"/>
</dbReference>
<comment type="caution">
    <text evidence="1">The sequence shown here is derived from an EMBL/GenBank/DDBJ whole genome shotgun (WGS) entry which is preliminary data.</text>
</comment>